<sequence length="239" mass="26094">MNRAVVAAGKRKRASEPPLTRDEQQILDLILSKEGSGIQPREIKYQLKIPDPVITKANKTLLAKNLIKEVKGIQRGGAARKIFMGFNFTPSDVVSGGIWYEDGKIDTEFVNGLKMLCLSKVRKSKVTTLEGLYKFVNEAKVAKVEIPKPQLDELLTSMVLEKELVEVKSTGMGAFCGIRIGETCYKLPTAGRGVAKGSITGAFASIPCGACPRIDLCTPDGVISPSTCVYFNQWLDIKL</sequence>
<accession>A0A8X8XAB5</accession>
<keyword evidence="3" id="KW-0240">DNA-directed RNA polymerase</keyword>
<dbReference type="Gene3D" id="1.10.10.10">
    <property type="entry name" value="Winged helix-like DNA-binding domain superfamily/Winged helix DNA-binding domain"/>
    <property type="match status" value="1"/>
</dbReference>
<evidence type="ECO:0000256" key="3">
    <source>
        <dbReference type="ARBA" id="ARBA00022478"/>
    </source>
</evidence>
<dbReference type="AlphaFoldDB" id="A0A8X8XAB5"/>
<keyword evidence="4" id="KW-0804">Transcription</keyword>
<dbReference type="Pfam" id="PF05158">
    <property type="entry name" value="RNA_pol_Rpc34"/>
    <property type="match status" value="1"/>
</dbReference>
<evidence type="ECO:0000256" key="4">
    <source>
        <dbReference type="ARBA" id="ARBA00023163"/>
    </source>
</evidence>
<dbReference type="OrthoDB" id="613763at2759"/>
<keyword evidence="5" id="KW-0539">Nucleus</keyword>
<dbReference type="GO" id="GO:0006383">
    <property type="term" value="P:transcription by RNA polymerase III"/>
    <property type="evidence" value="ECO:0007669"/>
    <property type="project" value="InterPro"/>
</dbReference>
<organism evidence="6">
    <name type="scientific">Salvia splendens</name>
    <name type="common">Scarlet sage</name>
    <dbReference type="NCBI Taxonomy" id="180675"/>
    <lineage>
        <taxon>Eukaryota</taxon>
        <taxon>Viridiplantae</taxon>
        <taxon>Streptophyta</taxon>
        <taxon>Embryophyta</taxon>
        <taxon>Tracheophyta</taxon>
        <taxon>Spermatophyta</taxon>
        <taxon>Magnoliopsida</taxon>
        <taxon>eudicotyledons</taxon>
        <taxon>Gunneridae</taxon>
        <taxon>Pentapetalae</taxon>
        <taxon>asterids</taxon>
        <taxon>lamiids</taxon>
        <taxon>Lamiales</taxon>
        <taxon>Lamiaceae</taxon>
        <taxon>Nepetoideae</taxon>
        <taxon>Mentheae</taxon>
        <taxon>Salviinae</taxon>
        <taxon>Salvia</taxon>
        <taxon>Salvia subgen. Calosphace</taxon>
        <taxon>core Calosphace</taxon>
    </lineage>
</organism>
<comment type="subcellular location">
    <subcellularLocation>
        <location evidence="1">Nucleus</location>
    </subcellularLocation>
</comment>
<dbReference type="Proteomes" id="UP000298416">
    <property type="component" value="Unassembled WGS sequence"/>
</dbReference>
<dbReference type="EMBL" id="PNBA02000010">
    <property type="protein sequence ID" value="KAG6409778.1"/>
    <property type="molecule type" value="Genomic_DNA"/>
</dbReference>
<evidence type="ECO:0000313" key="7">
    <source>
        <dbReference type="Proteomes" id="UP000298416"/>
    </source>
</evidence>
<name>A0A8X8XAB5_SALSN</name>
<dbReference type="PANTHER" id="PTHR12780">
    <property type="entry name" value="RNA POLYMERASE III DNA DIRECTED , 39KD SUBUNIT-RELATED"/>
    <property type="match status" value="1"/>
</dbReference>
<dbReference type="InterPro" id="IPR036390">
    <property type="entry name" value="WH_DNA-bd_sf"/>
</dbReference>
<dbReference type="InterPro" id="IPR007832">
    <property type="entry name" value="RNA_pol_Rpc34"/>
</dbReference>
<dbReference type="InterPro" id="IPR016049">
    <property type="entry name" value="RNA_pol_Rpc34-like"/>
</dbReference>
<comment type="similarity">
    <text evidence="2">Belongs to the eukaryotic RPC34/RPC39 RNA polymerase subunit family.</text>
</comment>
<evidence type="ECO:0008006" key="8">
    <source>
        <dbReference type="Google" id="ProtNLM"/>
    </source>
</evidence>
<protein>
    <recommendedName>
        <fullName evidence="8">DNA-directed RNA polymerase III subunit RPC6</fullName>
    </recommendedName>
</protein>
<dbReference type="GO" id="GO:0005666">
    <property type="term" value="C:RNA polymerase III complex"/>
    <property type="evidence" value="ECO:0007669"/>
    <property type="project" value="InterPro"/>
</dbReference>
<evidence type="ECO:0000256" key="5">
    <source>
        <dbReference type="ARBA" id="ARBA00023242"/>
    </source>
</evidence>
<gene>
    <name evidence="6" type="ORF">SASPL_127820</name>
</gene>
<keyword evidence="7" id="KW-1185">Reference proteome</keyword>
<reference evidence="6" key="2">
    <citation type="submission" date="2020-08" db="EMBL/GenBank/DDBJ databases">
        <title>Plant Genome Project.</title>
        <authorList>
            <person name="Zhang R.-G."/>
        </authorList>
    </citation>
    <scope>NUCLEOTIDE SEQUENCE</scope>
    <source>
        <strain evidence="6">Huo1</strain>
        <tissue evidence="6">Leaf</tissue>
    </source>
</reference>
<dbReference type="InterPro" id="IPR036388">
    <property type="entry name" value="WH-like_DNA-bd_sf"/>
</dbReference>
<dbReference type="SUPFAM" id="SSF46785">
    <property type="entry name" value="Winged helix' DNA-binding domain"/>
    <property type="match status" value="1"/>
</dbReference>
<reference evidence="6" key="1">
    <citation type="submission" date="2018-01" db="EMBL/GenBank/DDBJ databases">
        <authorList>
            <person name="Mao J.F."/>
        </authorList>
    </citation>
    <scope>NUCLEOTIDE SEQUENCE</scope>
    <source>
        <strain evidence="6">Huo1</strain>
        <tissue evidence="6">Leaf</tissue>
    </source>
</reference>
<comment type="caution">
    <text evidence="6">The sequence shown here is derived from an EMBL/GenBank/DDBJ whole genome shotgun (WGS) entry which is preliminary data.</text>
</comment>
<evidence type="ECO:0000313" key="6">
    <source>
        <dbReference type="EMBL" id="KAG6409778.1"/>
    </source>
</evidence>
<proteinExistence type="inferred from homology"/>
<evidence type="ECO:0000256" key="2">
    <source>
        <dbReference type="ARBA" id="ARBA00011038"/>
    </source>
</evidence>
<evidence type="ECO:0000256" key="1">
    <source>
        <dbReference type="ARBA" id="ARBA00004123"/>
    </source>
</evidence>